<dbReference type="EMBL" id="CAJNIZ010046541">
    <property type="protein sequence ID" value="CAE7750910.1"/>
    <property type="molecule type" value="Genomic_DNA"/>
</dbReference>
<evidence type="ECO:0000313" key="2">
    <source>
        <dbReference type="EMBL" id="CAE7750910.1"/>
    </source>
</evidence>
<comment type="caution">
    <text evidence="2">The sequence shown here is derived from an EMBL/GenBank/DDBJ whole genome shotgun (WGS) entry which is preliminary data.</text>
</comment>
<feature type="non-terminal residue" evidence="2">
    <location>
        <position position="378"/>
    </location>
</feature>
<keyword evidence="3" id="KW-1185">Reference proteome</keyword>
<accession>A0A812XXG0</accession>
<feature type="compositionally biased region" description="Low complexity" evidence="1">
    <location>
        <begin position="348"/>
        <end position="363"/>
    </location>
</feature>
<protein>
    <submittedName>
        <fullName evidence="2">Uncharacterized protein</fullName>
    </submittedName>
</protein>
<evidence type="ECO:0000256" key="1">
    <source>
        <dbReference type="SAM" id="MobiDB-lite"/>
    </source>
</evidence>
<feature type="region of interest" description="Disordered" evidence="1">
    <location>
        <begin position="348"/>
        <end position="378"/>
    </location>
</feature>
<sequence>DGLLTSGADFSRALQKLYPKLFIYDLDEMGPELRARAVDELRQLDANVEQSWKQFSAGALRPRQTWQEAPAVPTSSSCPGAKAQDIAHTPPNGECALKPVDVQSPGEVRELSRVSSSSQILQPRAFPRETPWNGSSVARFIQADVQAATPARQRSVEAVPVRNNSARILPAVPYQGVLPARTLEQADLRSISPRVLTASPSQTSLLHRAQEVSSSPRLVPVAALQPSSLPRQIALSAAPVVSAALTPRSVSPRLQEQRSASPCILPERPCFVANGLPTQAQGCRAPIHTAWLDPSTPRRSLPSPPMSLQHLQRQPGFQQCGLPPPPGISFTLKPELPKLQLQPMALAVSSLASSSGPSGPSAGTPRLAPLSPRVPGLF</sequence>
<proteinExistence type="predicted"/>
<dbReference type="AlphaFoldDB" id="A0A812XXG0"/>
<dbReference type="OrthoDB" id="416603at2759"/>
<name>A0A812XXG0_SYMPI</name>
<reference evidence="2" key="1">
    <citation type="submission" date="2021-02" db="EMBL/GenBank/DDBJ databases">
        <authorList>
            <person name="Dougan E. K."/>
            <person name="Rhodes N."/>
            <person name="Thang M."/>
            <person name="Chan C."/>
        </authorList>
    </citation>
    <scope>NUCLEOTIDE SEQUENCE</scope>
</reference>
<evidence type="ECO:0000313" key="3">
    <source>
        <dbReference type="Proteomes" id="UP000649617"/>
    </source>
</evidence>
<organism evidence="2 3">
    <name type="scientific">Symbiodinium pilosum</name>
    <name type="common">Dinoflagellate</name>
    <dbReference type="NCBI Taxonomy" id="2952"/>
    <lineage>
        <taxon>Eukaryota</taxon>
        <taxon>Sar</taxon>
        <taxon>Alveolata</taxon>
        <taxon>Dinophyceae</taxon>
        <taxon>Suessiales</taxon>
        <taxon>Symbiodiniaceae</taxon>
        <taxon>Symbiodinium</taxon>
    </lineage>
</organism>
<dbReference type="Proteomes" id="UP000649617">
    <property type="component" value="Unassembled WGS sequence"/>
</dbReference>
<gene>
    <name evidence="2" type="ORF">SPIL2461_LOCUS21742</name>
</gene>